<dbReference type="PROSITE" id="PS50995">
    <property type="entry name" value="HTH_MARR_2"/>
    <property type="match status" value="1"/>
</dbReference>
<proteinExistence type="predicted"/>
<sequence>MPSTADRHAGAAASAWRMMFDLLMKSAPKRLESLQARGLTPNDSRALFTLHDEGEPISALARQWGCDASTATWLVDRLERAGLAERVTPEHDRRIKLVRLTGKGSVTKDELLAEHYRPPVELRHLSAGELEELARLLAKTEGEH</sequence>
<dbReference type="Gene3D" id="1.10.10.10">
    <property type="entry name" value="Winged helix-like DNA-binding domain superfamily/Winged helix DNA-binding domain"/>
    <property type="match status" value="1"/>
</dbReference>
<dbReference type="AlphaFoldDB" id="A0A1L3Z6D4"/>
<name>A0A1L3Z6D4_RHILE</name>
<dbReference type="PANTHER" id="PTHR33164">
    <property type="entry name" value="TRANSCRIPTIONAL REGULATOR, MARR FAMILY"/>
    <property type="match status" value="1"/>
</dbReference>
<gene>
    <name evidence="2" type="ORF">BMW22_05975</name>
</gene>
<dbReference type="InterPro" id="IPR000835">
    <property type="entry name" value="HTH_MarR-typ"/>
</dbReference>
<evidence type="ECO:0000313" key="2">
    <source>
        <dbReference type="EMBL" id="API51236.1"/>
    </source>
</evidence>
<dbReference type="GO" id="GO:0003700">
    <property type="term" value="F:DNA-binding transcription factor activity"/>
    <property type="evidence" value="ECO:0007669"/>
    <property type="project" value="InterPro"/>
</dbReference>
<reference evidence="2 3" key="1">
    <citation type="submission" date="2016-11" db="EMBL/GenBank/DDBJ databases">
        <title>Rhizobium leguminosarum bv. viciae strain Vaf12 isolated from Vavilovia formosa root nodules from Russia, Dagestan.</title>
        <authorList>
            <person name="Kimeklis A."/>
        </authorList>
    </citation>
    <scope>NUCLEOTIDE SEQUENCE [LARGE SCALE GENOMIC DNA]</scope>
    <source>
        <strain evidence="2 3">Vaf-108</strain>
    </source>
</reference>
<protein>
    <submittedName>
        <fullName evidence="2">MarR family transcriptional regulator</fullName>
    </submittedName>
</protein>
<dbReference type="PANTHER" id="PTHR33164:SF43">
    <property type="entry name" value="HTH-TYPE TRANSCRIPTIONAL REPRESSOR YETL"/>
    <property type="match status" value="1"/>
</dbReference>
<dbReference type="SUPFAM" id="SSF46785">
    <property type="entry name" value="Winged helix' DNA-binding domain"/>
    <property type="match status" value="1"/>
</dbReference>
<dbReference type="PRINTS" id="PR00598">
    <property type="entry name" value="HTHMARR"/>
</dbReference>
<dbReference type="InterPro" id="IPR036390">
    <property type="entry name" value="WH_DNA-bd_sf"/>
</dbReference>
<dbReference type="RefSeq" id="WP_072638044.1">
    <property type="nucleotide sequence ID" value="NZ_CP018228.1"/>
</dbReference>
<accession>A0A1L3Z6D4</accession>
<dbReference type="SMART" id="SM00347">
    <property type="entry name" value="HTH_MARR"/>
    <property type="match status" value="1"/>
</dbReference>
<dbReference type="InterPro" id="IPR036388">
    <property type="entry name" value="WH-like_DNA-bd_sf"/>
</dbReference>
<evidence type="ECO:0000259" key="1">
    <source>
        <dbReference type="PROSITE" id="PS50995"/>
    </source>
</evidence>
<dbReference type="Proteomes" id="UP000183050">
    <property type="component" value="Chromosome"/>
</dbReference>
<dbReference type="EMBL" id="CP018228">
    <property type="protein sequence ID" value="API51236.1"/>
    <property type="molecule type" value="Genomic_DNA"/>
</dbReference>
<dbReference type="InterPro" id="IPR039422">
    <property type="entry name" value="MarR/SlyA-like"/>
</dbReference>
<feature type="domain" description="HTH marR-type" evidence="1">
    <location>
        <begin position="12"/>
        <end position="142"/>
    </location>
</feature>
<organism evidence="2 3">
    <name type="scientific">Rhizobium leguminosarum</name>
    <dbReference type="NCBI Taxonomy" id="384"/>
    <lineage>
        <taxon>Bacteria</taxon>
        <taxon>Pseudomonadati</taxon>
        <taxon>Pseudomonadota</taxon>
        <taxon>Alphaproteobacteria</taxon>
        <taxon>Hyphomicrobiales</taxon>
        <taxon>Rhizobiaceae</taxon>
        <taxon>Rhizobium/Agrobacterium group</taxon>
        <taxon>Rhizobium</taxon>
    </lineage>
</organism>
<evidence type="ECO:0000313" key="3">
    <source>
        <dbReference type="Proteomes" id="UP000183050"/>
    </source>
</evidence>
<dbReference type="GO" id="GO:0006950">
    <property type="term" value="P:response to stress"/>
    <property type="evidence" value="ECO:0007669"/>
    <property type="project" value="TreeGrafter"/>
</dbReference>
<dbReference type="Pfam" id="PF12802">
    <property type="entry name" value="MarR_2"/>
    <property type="match status" value="1"/>
</dbReference>